<reference evidence="1" key="2">
    <citation type="submission" date="2014-05" db="EMBL/GenBank/DDBJ databases">
        <title>The genome and life-stage specific transcriptomes of Globodera pallida elucidate key aspects of plant parasitism by a cyst nematode.</title>
        <authorList>
            <person name="Cotton J.A."/>
            <person name="Lilley C.J."/>
            <person name="Jones L.M."/>
            <person name="Kikuchi T."/>
            <person name="Reid A.J."/>
            <person name="Thorpe P."/>
            <person name="Tsai I.J."/>
            <person name="Beasley H."/>
            <person name="Blok V."/>
            <person name="Cock P.J.A."/>
            <person name="Van den Akker S.E."/>
            <person name="Holroyd N."/>
            <person name="Hunt M."/>
            <person name="Mantelin S."/>
            <person name="Naghra H."/>
            <person name="Pain A."/>
            <person name="Palomares-Rius J.E."/>
            <person name="Zarowiecki M."/>
            <person name="Berriman M."/>
            <person name="Jones J.T."/>
            <person name="Urwin P.E."/>
        </authorList>
    </citation>
    <scope>NUCLEOTIDE SEQUENCE [LARGE SCALE GENOMIC DNA]</scope>
    <source>
        <strain evidence="1">Lindley</strain>
    </source>
</reference>
<evidence type="ECO:0000313" key="1">
    <source>
        <dbReference type="Proteomes" id="UP000050741"/>
    </source>
</evidence>
<organism evidence="1 2">
    <name type="scientific">Globodera pallida</name>
    <name type="common">Potato cyst nematode worm</name>
    <name type="synonym">Heterodera pallida</name>
    <dbReference type="NCBI Taxonomy" id="36090"/>
    <lineage>
        <taxon>Eukaryota</taxon>
        <taxon>Metazoa</taxon>
        <taxon>Ecdysozoa</taxon>
        <taxon>Nematoda</taxon>
        <taxon>Chromadorea</taxon>
        <taxon>Rhabditida</taxon>
        <taxon>Tylenchina</taxon>
        <taxon>Tylenchomorpha</taxon>
        <taxon>Tylenchoidea</taxon>
        <taxon>Heteroderidae</taxon>
        <taxon>Heteroderinae</taxon>
        <taxon>Globodera</taxon>
    </lineage>
</organism>
<proteinExistence type="predicted"/>
<accession>A0A183BMG3</accession>
<reference evidence="1" key="1">
    <citation type="submission" date="2013-12" db="EMBL/GenBank/DDBJ databases">
        <authorList>
            <person name="Aslett M."/>
        </authorList>
    </citation>
    <scope>NUCLEOTIDE SEQUENCE [LARGE SCALE GENOMIC DNA]</scope>
    <source>
        <strain evidence="1">Lindley</strain>
    </source>
</reference>
<dbReference type="Proteomes" id="UP000050741">
    <property type="component" value="Unassembled WGS sequence"/>
</dbReference>
<sequence length="101" mass="11480">MVMEAMCDWDLLDFGGHGIQLATDLKVGSAYAPTHCFIKHGCNWGKCRPEPAQPKNYSLSHRIQISLLQRIGRQNLSLSNKNGYKMNVKQRRSNAKNELFC</sequence>
<dbReference type="WBParaSite" id="GPLIN_000179800">
    <property type="protein sequence ID" value="GPLIN_000179800"/>
    <property type="gene ID" value="GPLIN_000179800"/>
</dbReference>
<name>A0A183BMG3_GLOPA</name>
<dbReference type="AlphaFoldDB" id="A0A183BMG3"/>
<protein>
    <submittedName>
        <fullName evidence="2">Pept_C1 domain-containing protein</fullName>
    </submittedName>
</protein>
<reference evidence="2" key="3">
    <citation type="submission" date="2016-06" db="UniProtKB">
        <authorList>
            <consortium name="WormBaseParasite"/>
        </authorList>
    </citation>
    <scope>IDENTIFICATION</scope>
</reference>
<evidence type="ECO:0000313" key="2">
    <source>
        <dbReference type="WBParaSite" id="GPLIN_000179800"/>
    </source>
</evidence>
<keyword evidence="1" id="KW-1185">Reference proteome</keyword>